<feature type="compositionally biased region" description="Polar residues" evidence="1">
    <location>
        <begin position="54"/>
        <end position="63"/>
    </location>
</feature>
<organism evidence="3 4">
    <name type="scientific">Arctia plantaginis</name>
    <name type="common">Wood tiger moth</name>
    <name type="synonym">Phalaena plantaginis</name>
    <dbReference type="NCBI Taxonomy" id="874455"/>
    <lineage>
        <taxon>Eukaryota</taxon>
        <taxon>Metazoa</taxon>
        <taxon>Ecdysozoa</taxon>
        <taxon>Arthropoda</taxon>
        <taxon>Hexapoda</taxon>
        <taxon>Insecta</taxon>
        <taxon>Pterygota</taxon>
        <taxon>Neoptera</taxon>
        <taxon>Endopterygota</taxon>
        <taxon>Lepidoptera</taxon>
        <taxon>Glossata</taxon>
        <taxon>Ditrysia</taxon>
        <taxon>Noctuoidea</taxon>
        <taxon>Erebidae</taxon>
        <taxon>Arctiinae</taxon>
        <taxon>Arctia</taxon>
    </lineage>
</organism>
<feature type="compositionally biased region" description="Basic and acidic residues" evidence="1">
    <location>
        <begin position="1"/>
        <end position="11"/>
    </location>
</feature>
<dbReference type="EMBL" id="CADEBC010000369">
    <property type="protein sequence ID" value="CAB3229270.1"/>
    <property type="molecule type" value="Genomic_DNA"/>
</dbReference>
<gene>
    <name evidence="3" type="ORF">APLA_LOCUS3907</name>
    <name evidence="2" type="ORF">APLA_LOCUS506</name>
</gene>
<feature type="compositionally biased region" description="Basic and acidic residues" evidence="1">
    <location>
        <begin position="88"/>
        <end position="107"/>
    </location>
</feature>
<proteinExistence type="predicted"/>
<dbReference type="EMBL" id="CADEBD010000041">
    <property type="protein sequence ID" value="CAB3220833.1"/>
    <property type="molecule type" value="Genomic_DNA"/>
</dbReference>
<name>A0A8S0ZA14_ARCPL</name>
<reference evidence="4 5" key="1">
    <citation type="submission" date="2020-04" db="EMBL/GenBank/DDBJ databases">
        <authorList>
            <person name="Wallbank WR R."/>
            <person name="Pardo Diaz C."/>
            <person name="Kozak K."/>
            <person name="Martin S."/>
            <person name="Jiggins C."/>
            <person name="Moest M."/>
            <person name="Warren A I."/>
            <person name="Byers J.R.P. K."/>
            <person name="Montejo-Kovacevich G."/>
            <person name="Yen C E."/>
        </authorList>
    </citation>
    <scope>NUCLEOTIDE SEQUENCE [LARGE SCALE GENOMIC DNA]</scope>
</reference>
<comment type="caution">
    <text evidence="3">The sequence shown here is derived from an EMBL/GenBank/DDBJ whole genome shotgun (WGS) entry which is preliminary data.</text>
</comment>
<dbReference type="AlphaFoldDB" id="A0A8S0ZA14"/>
<evidence type="ECO:0000256" key="1">
    <source>
        <dbReference type="SAM" id="MobiDB-lite"/>
    </source>
</evidence>
<keyword evidence="4" id="KW-1185">Reference proteome</keyword>
<evidence type="ECO:0000313" key="5">
    <source>
        <dbReference type="Proteomes" id="UP000494256"/>
    </source>
</evidence>
<evidence type="ECO:0000313" key="3">
    <source>
        <dbReference type="EMBL" id="CAB3229270.1"/>
    </source>
</evidence>
<evidence type="ECO:0000313" key="4">
    <source>
        <dbReference type="Proteomes" id="UP000494106"/>
    </source>
</evidence>
<dbReference type="OrthoDB" id="8184381at2759"/>
<feature type="region of interest" description="Disordered" evidence="1">
    <location>
        <begin position="54"/>
        <end position="107"/>
    </location>
</feature>
<dbReference type="Proteomes" id="UP000494106">
    <property type="component" value="Unassembled WGS sequence"/>
</dbReference>
<accession>A0A8S0ZA14</accession>
<dbReference type="Proteomes" id="UP000494256">
    <property type="component" value="Unassembled WGS sequence"/>
</dbReference>
<protein>
    <submittedName>
        <fullName evidence="3">Uncharacterized protein</fullName>
    </submittedName>
</protein>
<sequence length="107" mass="11547">MADGSPEDRAGPKQTNDLTFSAPDKGLGDTKKCSGETFDDDSVKLSFYKKLKTSESCGNSDTRSVAADRAAVGETYSRKSSSASSVDGDERKKRCLDRYDSSESSDR</sequence>
<evidence type="ECO:0000313" key="2">
    <source>
        <dbReference type="EMBL" id="CAB3220833.1"/>
    </source>
</evidence>
<feature type="region of interest" description="Disordered" evidence="1">
    <location>
        <begin position="1"/>
        <end position="39"/>
    </location>
</feature>